<dbReference type="AlphaFoldDB" id="K0R3Y4"/>
<dbReference type="EMBL" id="AGNL01047868">
    <property type="protein sequence ID" value="EJK46254.1"/>
    <property type="molecule type" value="Genomic_DNA"/>
</dbReference>
<sequence>DGPAGVAVPRAVLPGHDDVDGMEGGRDEGPVGESEGYPGRGRAAVRGFEGGERGGPGRRAGGGAAGQPGGDDLIFAPHTCFHLTDDAT</sequence>
<dbReference type="Proteomes" id="UP000266841">
    <property type="component" value="Unassembled WGS sequence"/>
</dbReference>
<organism evidence="2 3">
    <name type="scientific">Thalassiosira oceanica</name>
    <name type="common">Marine diatom</name>
    <dbReference type="NCBI Taxonomy" id="159749"/>
    <lineage>
        <taxon>Eukaryota</taxon>
        <taxon>Sar</taxon>
        <taxon>Stramenopiles</taxon>
        <taxon>Ochrophyta</taxon>
        <taxon>Bacillariophyta</taxon>
        <taxon>Coscinodiscophyceae</taxon>
        <taxon>Thalassiosirophycidae</taxon>
        <taxon>Thalassiosirales</taxon>
        <taxon>Thalassiosiraceae</taxon>
        <taxon>Thalassiosira</taxon>
    </lineage>
</organism>
<reference evidence="2 3" key="1">
    <citation type="journal article" date="2012" name="Genome Biol.">
        <title>Genome and low-iron response of an oceanic diatom adapted to chronic iron limitation.</title>
        <authorList>
            <person name="Lommer M."/>
            <person name="Specht M."/>
            <person name="Roy A.S."/>
            <person name="Kraemer L."/>
            <person name="Andreson R."/>
            <person name="Gutowska M.A."/>
            <person name="Wolf J."/>
            <person name="Bergner S.V."/>
            <person name="Schilhabel M.B."/>
            <person name="Klostermeier U.C."/>
            <person name="Beiko R.G."/>
            <person name="Rosenstiel P."/>
            <person name="Hippler M."/>
            <person name="Laroche J."/>
        </authorList>
    </citation>
    <scope>NUCLEOTIDE SEQUENCE [LARGE SCALE GENOMIC DNA]</scope>
    <source>
        <strain evidence="2 3">CCMP1005</strain>
    </source>
</reference>
<feature type="region of interest" description="Disordered" evidence="1">
    <location>
        <begin position="1"/>
        <end position="71"/>
    </location>
</feature>
<accession>K0R3Y4</accession>
<comment type="caution">
    <text evidence="2">The sequence shown here is derived from an EMBL/GenBank/DDBJ whole genome shotgun (WGS) entry which is preliminary data.</text>
</comment>
<feature type="non-terminal residue" evidence="2">
    <location>
        <position position="1"/>
    </location>
</feature>
<protein>
    <submittedName>
        <fullName evidence="2">Uncharacterized protein</fullName>
    </submittedName>
</protein>
<proteinExistence type="predicted"/>
<evidence type="ECO:0000313" key="2">
    <source>
        <dbReference type="EMBL" id="EJK46254.1"/>
    </source>
</evidence>
<feature type="compositionally biased region" description="Gly residues" evidence="1">
    <location>
        <begin position="53"/>
        <end position="69"/>
    </location>
</feature>
<name>K0R3Y4_THAOC</name>
<evidence type="ECO:0000256" key="1">
    <source>
        <dbReference type="SAM" id="MobiDB-lite"/>
    </source>
</evidence>
<gene>
    <name evidence="2" type="ORF">THAOC_35082</name>
</gene>
<keyword evidence="3" id="KW-1185">Reference proteome</keyword>
<evidence type="ECO:0000313" key="3">
    <source>
        <dbReference type="Proteomes" id="UP000266841"/>
    </source>
</evidence>
<feature type="compositionally biased region" description="Basic and acidic residues" evidence="1">
    <location>
        <begin position="15"/>
        <end position="29"/>
    </location>
</feature>